<dbReference type="RefSeq" id="WP_106059748.1">
    <property type="nucleotide sequence ID" value="NZ_PVXQ01000016.1"/>
</dbReference>
<keyword evidence="5" id="KW-0694">RNA-binding</keyword>
<dbReference type="OrthoDB" id="9804278at2"/>
<dbReference type="PANTHER" id="PTHR30001:SF0">
    <property type="entry name" value="RIBONUCLEASE G"/>
    <property type="match status" value="1"/>
</dbReference>
<keyword evidence="3 7" id="KW-0378">Hydrolase</keyword>
<dbReference type="SMART" id="SM00316">
    <property type="entry name" value="S1"/>
    <property type="match status" value="1"/>
</dbReference>
<evidence type="ECO:0000256" key="5">
    <source>
        <dbReference type="ARBA" id="ARBA00022884"/>
    </source>
</evidence>
<evidence type="ECO:0000256" key="1">
    <source>
        <dbReference type="ARBA" id="ARBA00001946"/>
    </source>
</evidence>
<dbReference type="EC" id="3.1.26.-" evidence="7"/>
<keyword evidence="2" id="KW-0479">Metal-binding</keyword>
<dbReference type="PROSITE" id="PS50126">
    <property type="entry name" value="S1"/>
    <property type="match status" value="1"/>
</dbReference>
<proteinExistence type="predicted"/>
<dbReference type="Gene3D" id="2.40.50.140">
    <property type="entry name" value="Nucleic acid-binding proteins"/>
    <property type="match status" value="1"/>
</dbReference>
<evidence type="ECO:0000313" key="7">
    <source>
        <dbReference type="EMBL" id="PRR82431.1"/>
    </source>
</evidence>
<dbReference type="GO" id="GO:0046872">
    <property type="term" value="F:metal ion binding"/>
    <property type="evidence" value="ECO:0007669"/>
    <property type="project" value="UniProtKB-KW"/>
</dbReference>
<dbReference type="NCBIfam" id="TIGR00757">
    <property type="entry name" value="RNaseEG"/>
    <property type="match status" value="1"/>
</dbReference>
<dbReference type="GO" id="GO:0016787">
    <property type="term" value="F:hydrolase activity"/>
    <property type="evidence" value="ECO:0007669"/>
    <property type="project" value="UniProtKB-KW"/>
</dbReference>
<dbReference type="AlphaFoldDB" id="A0A2T0BEV5"/>
<accession>A0A2T0BEV5</accession>
<name>A0A2T0BEV5_9CLOT</name>
<dbReference type="GO" id="GO:0003723">
    <property type="term" value="F:RNA binding"/>
    <property type="evidence" value="ECO:0007669"/>
    <property type="project" value="UniProtKB-KW"/>
</dbReference>
<dbReference type="InterPro" id="IPR004659">
    <property type="entry name" value="RNase_E/G"/>
</dbReference>
<dbReference type="EMBL" id="PVXQ01000016">
    <property type="protein sequence ID" value="PRR82431.1"/>
    <property type="molecule type" value="Genomic_DNA"/>
</dbReference>
<evidence type="ECO:0000313" key="8">
    <source>
        <dbReference type="Proteomes" id="UP000239471"/>
    </source>
</evidence>
<dbReference type="InterPro" id="IPR012340">
    <property type="entry name" value="NA-bd_OB-fold"/>
</dbReference>
<dbReference type="GO" id="GO:0004540">
    <property type="term" value="F:RNA nuclease activity"/>
    <property type="evidence" value="ECO:0007669"/>
    <property type="project" value="InterPro"/>
</dbReference>
<comment type="cofactor">
    <cofactor evidence="1">
        <name>Mg(2+)</name>
        <dbReference type="ChEBI" id="CHEBI:18420"/>
    </cofactor>
</comment>
<dbReference type="InterPro" id="IPR003029">
    <property type="entry name" value="S1_domain"/>
</dbReference>
<dbReference type="SUPFAM" id="SSF50249">
    <property type="entry name" value="Nucleic acid-binding proteins"/>
    <property type="match status" value="1"/>
</dbReference>
<comment type="caution">
    <text evidence="7">The sequence shown here is derived from an EMBL/GenBank/DDBJ whole genome shotgun (WGS) entry which is preliminary data.</text>
</comment>
<dbReference type="GO" id="GO:0006364">
    <property type="term" value="P:rRNA processing"/>
    <property type="evidence" value="ECO:0007669"/>
    <property type="project" value="TreeGrafter"/>
</dbReference>
<gene>
    <name evidence="7" type="primary">rng</name>
    <name evidence="7" type="ORF">CLVI_17710</name>
</gene>
<feature type="domain" description="S1 motif" evidence="6">
    <location>
        <begin position="38"/>
        <end position="103"/>
    </location>
</feature>
<protein>
    <submittedName>
        <fullName evidence="7">Ribonuclease G</fullName>
        <ecNumber evidence="7">3.1.26.-</ecNumber>
    </submittedName>
</protein>
<dbReference type="PANTHER" id="PTHR30001">
    <property type="entry name" value="RIBONUCLEASE"/>
    <property type="match status" value="1"/>
</dbReference>
<evidence type="ECO:0000256" key="3">
    <source>
        <dbReference type="ARBA" id="ARBA00022801"/>
    </source>
</evidence>
<dbReference type="CDD" id="cd04453">
    <property type="entry name" value="S1_RNase_E"/>
    <property type="match status" value="1"/>
</dbReference>
<reference evidence="7 8" key="1">
    <citation type="submission" date="2018-03" db="EMBL/GenBank/DDBJ databases">
        <title>Genome sequence of Clostridium vincentii DSM 10228.</title>
        <authorList>
            <person name="Poehlein A."/>
            <person name="Daniel R."/>
        </authorList>
    </citation>
    <scope>NUCLEOTIDE SEQUENCE [LARGE SCALE GENOMIC DNA]</scope>
    <source>
        <strain evidence="7 8">DSM 10228</strain>
    </source>
</reference>
<evidence type="ECO:0000256" key="2">
    <source>
        <dbReference type="ARBA" id="ARBA00022723"/>
    </source>
</evidence>
<dbReference type="InterPro" id="IPR019307">
    <property type="entry name" value="RNA-bd_AU-1/RNase_E/G"/>
</dbReference>
<keyword evidence="4" id="KW-0460">Magnesium</keyword>
<dbReference type="GO" id="GO:0005737">
    <property type="term" value="C:cytoplasm"/>
    <property type="evidence" value="ECO:0007669"/>
    <property type="project" value="TreeGrafter"/>
</dbReference>
<keyword evidence="8" id="KW-1185">Reference proteome</keyword>
<dbReference type="Pfam" id="PF10150">
    <property type="entry name" value="RNase_E_G"/>
    <property type="match status" value="1"/>
</dbReference>
<organism evidence="7 8">
    <name type="scientific">Clostridium vincentii</name>
    <dbReference type="NCBI Taxonomy" id="52704"/>
    <lineage>
        <taxon>Bacteria</taxon>
        <taxon>Bacillati</taxon>
        <taxon>Bacillota</taxon>
        <taxon>Clostridia</taxon>
        <taxon>Eubacteriales</taxon>
        <taxon>Clostridiaceae</taxon>
        <taxon>Clostridium</taxon>
    </lineage>
</organism>
<dbReference type="Proteomes" id="UP000239471">
    <property type="component" value="Unassembled WGS sequence"/>
</dbReference>
<evidence type="ECO:0000259" key="6">
    <source>
        <dbReference type="PROSITE" id="PS50126"/>
    </source>
</evidence>
<sequence length="478" mass="54990">MKEIFIERRENTLRIAIKNNNILQECIVDEVSTGPIAGEIYKGRVKNIIPATNSIFVDLGLEKEGYLYFSNELKAEGIKKGQEIAVEIVKEPLNQKGAKLTTRYAIPSKYMVLEGVGEGIEFSRRFKDEIKKELILAELPEVEGAKIIIRTEADSASIEELLHERRLLEKEFLEINRKMKYSINLGKLYGDNLAITRVLRDKIGTLPAEIIIDNDEDYNFVCEYVKDEEYVRVKLFDKEKCLFDSYDIEKELLKLRHNKVVLPCGGSIVIDKTEAMYAIDVNTGKNIKEKSFEKTILETNVEAAREIGRQILLRNLSGIIVIDFIDLREKSHKAIVMKEIKDALKEDGGNFKIYPFTELNLVQISRKRIGKSIYEYMEETCPLCNGTGMLLKLSYLEGLIHNQIIKYYNENGIKDFFIEVDESYKDKIKGDLVGFLKNIDGLDKEIYINYINGIEGYKVEPLIFINQKTNISQYLVKI</sequence>
<evidence type="ECO:0000256" key="4">
    <source>
        <dbReference type="ARBA" id="ARBA00022842"/>
    </source>
</evidence>